<protein>
    <submittedName>
        <fullName evidence="5">Ppx/GppA phosphatase family protein</fullName>
    </submittedName>
</protein>
<dbReference type="Gene3D" id="3.30.420.150">
    <property type="entry name" value="Exopolyphosphatase. Domain 2"/>
    <property type="match status" value="1"/>
</dbReference>
<accession>A0ABU5ZE79</accession>
<dbReference type="Proteomes" id="UP001310386">
    <property type="component" value="Unassembled WGS sequence"/>
</dbReference>
<sequence length="505" mass="56884">MKNQRIGIMDIGSNSIRLAIFEQTEFGAHRVIDESKETARLSMQIDDAGNLDKQAVLSVIDTLKHFKMLCQANRTAKIRAVATAAIRSAANSSEILRMIEEKTGLSIELLSGEEEARLGFLGMINTIDIKDGFLVDIGGGSTELTLFKKRGIVRSVSIPFGAVNTTKRFSQDGLVHPEQQKQLQETIELALKDHPWIVEHSGLPLVGVGGTVRSICKMDQKMKKYSYDHMHNYNMAPKDIAYLQNLLPPMPLDQRKRVEGLKKERVDIIGPGIIILNAVLKICEAPAFIVSGAGLRDGIMYETLYPDRPKVEDVLEHSLRNLLALHPSVPAAHVEQVNRIALTLFDHLQDVHCLNDRFRKYLYAASLLYRIGITINYYDYHKHTFYLMAHSRLDGLNHREILICAMIASFKSKSGVRRLYSLFKDILTEPDFNYIVLLGTLLQLARALDRSETQPVVHLEAAKKNEVLELRIQARHSPAVEMREIASLSSLFKKEWGVVPKITLS</sequence>
<evidence type="ECO:0000313" key="5">
    <source>
        <dbReference type="EMBL" id="MEB3100533.1"/>
    </source>
</evidence>
<dbReference type="SUPFAM" id="SSF109604">
    <property type="entry name" value="HD-domain/PDEase-like"/>
    <property type="match status" value="1"/>
</dbReference>
<feature type="domain" description="Ppx/GppA phosphatase N-terminal" evidence="3">
    <location>
        <begin position="29"/>
        <end position="304"/>
    </location>
</feature>
<dbReference type="InterPro" id="IPR048950">
    <property type="entry name" value="Ppx_GppA_C"/>
</dbReference>
<dbReference type="Gene3D" id="1.10.3210.10">
    <property type="entry name" value="Hypothetical protein af1432"/>
    <property type="match status" value="1"/>
</dbReference>
<feature type="domain" description="Ppx/GppA phosphatase C-terminal" evidence="4">
    <location>
        <begin position="325"/>
        <end position="472"/>
    </location>
</feature>
<gene>
    <name evidence="5" type="ORF">VF724_02525</name>
</gene>
<evidence type="ECO:0000259" key="4">
    <source>
        <dbReference type="Pfam" id="PF21447"/>
    </source>
</evidence>
<dbReference type="PANTHER" id="PTHR30005:SF0">
    <property type="entry name" value="RETROGRADE REGULATION PROTEIN 2"/>
    <property type="match status" value="1"/>
</dbReference>
<dbReference type="InterPro" id="IPR043129">
    <property type="entry name" value="ATPase_NBD"/>
</dbReference>
<dbReference type="Pfam" id="PF02541">
    <property type="entry name" value="Ppx-GppA"/>
    <property type="match status" value="1"/>
</dbReference>
<reference evidence="5" key="1">
    <citation type="submission" date="2023-12" db="EMBL/GenBank/DDBJ databases">
        <title>Fervidustalea candida gen. nov., sp. nov., a novel member of the family Paenibacillaceae isolated from a geothermal area.</title>
        <authorList>
            <person name="Li W.-J."/>
            <person name="Jiao J.-Y."/>
            <person name="Chen Y."/>
        </authorList>
    </citation>
    <scope>NUCLEOTIDE SEQUENCE</scope>
    <source>
        <strain evidence="5">SYSU GA230002</strain>
    </source>
</reference>
<name>A0ABU5ZE79_9BACL</name>
<dbReference type="InterPro" id="IPR030673">
    <property type="entry name" value="PyroPPase_GppA_Ppx"/>
</dbReference>
<dbReference type="Gene3D" id="3.30.420.40">
    <property type="match status" value="1"/>
</dbReference>
<keyword evidence="2" id="KW-0378">Hydrolase</keyword>
<comment type="caution">
    <text evidence="5">The sequence shown here is derived from an EMBL/GenBank/DDBJ whole genome shotgun (WGS) entry which is preliminary data.</text>
</comment>
<dbReference type="CDD" id="cd24052">
    <property type="entry name" value="ASKHA_NBD_HpPPX-GppA-like"/>
    <property type="match status" value="1"/>
</dbReference>
<dbReference type="PIRSF" id="PIRSF001267">
    <property type="entry name" value="Pyrophosphatase_GppA_Ppx"/>
    <property type="match status" value="1"/>
</dbReference>
<evidence type="ECO:0000313" key="6">
    <source>
        <dbReference type="Proteomes" id="UP001310386"/>
    </source>
</evidence>
<dbReference type="PANTHER" id="PTHR30005">
    <property type="entry name" value="EXOPOLYPHOSPHATASE"/>
    <property type="match status" value="1"/>
</dbReference>
<dbReference type="InterPro" id="IPR003695">
    <property type="entry name" value="Ppx_GppA_N"/>
</dbReference>
<keyword evidence="6" id="KW-1185">Reference proteome</keyword>
<comment type="similarity">
    <text evidence="1">Belongs to the GppA/Ppx family.</text>
</comment>
<dbReference type="Pfam" id="PF21447">
    <property type="entry name" value="Ppx-GppA_III"/>
    <property type="match status" value="1"/>
</dbReference>
<dbReference type="InterPro" id="IPR050273">
    <property type="entry name" value="GppA/Ppx_hydrolase"/>
</dbReference>
<dbReference type="SUPFAM" id="SSF53067">
    <property type="entry name" value="Actin-like ATPase domain"/>
    <property type="match status" value="2"/>
</dbReference>
<evidence type="ECO:0000259" key="3">
    <source>
        <dbReference type="Pfam" id="PF02541"/>
    </source>
</evidence>
<evidence type="ECO:0000256" key="1">
    <source>
        <dbReference type="ARBA" id="ARBA00007125"/>
    </source>
</evidence>
<dbReference type="RefSeq" id="WP_371752638.1">
    <property type="nucleotide sequence ID" value="NZ_JAYJLD010000002.1"/>
</dbReference>
<dbReference type="EMBL" id="JAYJLD010000002">
    <property type="protein sequence ID" value="MEB3100533.1"/>
    <property type="molecule type" value="Genomic_DNA"/>
</dbReference>
<proteinExistence type="inferred from homology"/>
<organism evidence="5 6">
    <name type="scientific">Ferviditalea candida</name>
    <dbReference type="NCBI Taxonomy" id="3108399"/>
    <lineage>
        <taxon>Bacteria</taxon>
        <taxon>Bacillati</taxon>
        <taxon>Bacillota</taxon>
        <taxon>Bacilli</taxon>
        <taxon>Bacillales</taxon>
        <taxon>Paenibacillaceae</taxon>
        <taxon>Ferviditalea</taxon>
    </lineage>
</organism>
<evidence type="ECO:0000256" key="2">
    <source>
        <dbReference type="ARBA" id="ARBA00022801"/>
    </source>
</evidence>